<organism evidence="1 2">
    <name type="scientific">Ancylobacter crimeensis</name>
    <dbReference type="NCBI Taxonomy" id="2579147"/>
    <lineage>
        <taxon>Bacteria</taxon>
        <taxon>Pseudomonadati</taxon>
        <taxon>Pseudomonadota</taxon>
        <taxon>Alphaproteobacteria</taxon>
        <taxon>Hyphomicrobiales</taxon>
        <taxon>Xanthobacteraceae</taxon>
        <taxon>Ancylobacter</taxon>
    </lineage>
</organism>
<dbReference type="RefSeq" id="WP_247028354.1">
    <property type="nucleotide sequence ID" value="NZ_JALKCH010000004.1"/>
</dbReference>
<dbReference type="Gene3D" id="1.10.10.10">
    <property type="entry name" value="Winged helix-like DNA-binding domain superfamily/Winged helix DNA-binding domain"/>
    <property type="match status" value="1"/>
</dbReference>
<dbReference type="PANTHER" id="PTHR30432">
    <property type="entry name" value="TRANSCRIPTIONAL REGULATOR MODE"/>
    <property type="match status" value="1"/>
</dbReference>
<sequence>MARLSIRIDLDPQGRIGPGKIDLLEWIGRTGSISAAGRAMKMSYRRAWELVDSMGQVFGQPVVVSQTGGRHGGGARLTPFGEQLIARYRMIERVAAQAAAPHLDALQDEMRARDAADTAPLGADATP</sequence>
<evidence type="ECO:0000313" key="1">
    <source>
        <dbReference type="EMBL" id="MCK0196613.1"/>
    </source>
</evidence>
<keyword evidence="2" id="KW-1185">Reference proteome</keyword>
<dbReference type="InterPro" id="IPR036388">
    <property type="entry name" value="WH-like_DNA-bd_sf"/>
</dbReference>
<name>A0ABT0D9I9_9HYPH</name>
<dbReference type="Proteomes" id="UP001203284">
    <property type="component" value="Unassembled WGS sequence"/>
</dbReference>
<dbReference type="InterPro" id="IPR051815">
    <property type="entry name" value="Molybdate_resp_trans_reg"/>
</dbReference>
<reference evidence="1 2" key="1">
    <citation type="submission" date="2022-04" db="EMBL/GenBank/DDBJ databases">
        <authorList>
            <person name="Grouzdev D.S."/>
            <person name="Pantiukh K.S."/>
            <person name="Krutkina M.S."/>
        </authorList>
    </citation>
    <scope>NUCLEOTIDE SEQUENCE [LARGE SCALE GENOMIC DNA]</scope>
    <source>
        <strain evidence="1 2">6x-1</strain>
    </source>
</reference>
<comment type="caution">
    <text evidence="1">The sequence shown here is derived from an EMBL/GenBank/DDBJ whole genome shotgun (WGS) entry which is preliminary data.</text>
</comment>
<proteinExistence type="predicted"/>
<dbReference type="InterPro" id="IPR036390">
    <property type="entry name" value="WH_DNA-bd_sf"/>
</dbReference>
<dbReference type="EMBL" id="JALKCH010000004">
    <property type="protein sequence ID" value="MCK0196613.1"/>
    <property type="molecule type" value="Genomic_DNA"/>
</dbReference>
<gene>
    <name evidence="1" type="ORF">MWN34_06760</name>
</gene>
<accession>A0ABT0D9I9</accession>
<protein>
    <submittedName>
        <fullName evidence="1">Winged helix-turn-helix domain-containing protein</fullName>
    </submittedName>
</protein>
<dbReference type="PANTHER" id="PTHR30432:SF1">
    <property type="entry name" value="DNA-BINDING TRANSCRIPTIONAL DUAL REGULATOR MODE"/>
    <property type="match status" value="1"/>
</dbReference>
<evidence type="ECO:0000313" key="2">
    <source>
        <dbReference type="Proteomes" id="UP001203284"/>
    </source>
</evidence>
<dbReference type="SUPFAM" id="SSF46785">
    <property type="entry name" value="Winged helix' DNA-binding domain"/>
    <property type="match status" value="1"/>
</dbReference>